<dbReference type="PANTHER" id="PTHR22754">
    <property type="entry name" value="DISCO-INTERACTING PROTEIN 2 DIP2 -RELATED"/>
    <property type="match status" value="1"/>
</dbReference>
<dbReference type="Pfam" id="PF23024">
    <property type="entry name" value="AMP-dom_DIP2-like"/>
    <property type="match status" value="1"/>
</dbReference>
<dbReference type="EMBL" id="ML993887">
    <property type="protein sequence ID" value="KAF2204009.1"/>
    <property type="molecule type" value="Genomic_DNA"/>
</dbReference>
<dbReference type="OrthoDB" id="69964at2759"/>
<feature type="region of interest" description="Disordered" evidence="1">
    <location>
        <begin position="42"/>
        <end position="88"/>
    </location>
</feature>
<dbReference type="Proteomes" id="UP000799536">
    <property type="component" value="Unassembled WGS sequence"/>
</dbReference>
<feature type="compositionally biased region" description="Polar residues" evidence="1">
    <location>
        <begin position="65"/>
        <end position="80"/>
    </location>
</feature>
<protein>
    <submittedName>
        <fullName evidence="3">Acetyl-CoA synthetase-like protein</fullName>
    </submittedName>
</protein>
<feature type="region of interest" description="Disordered" evidence="1">
    <location>
        <begin position="1777"/>
        <end position="1936"/>
    </location>
</feature>
<feature type="region of interest" description="Disordered" evidence="1">
    <location>
        <begin position="1714"/>
        <end position="1763"/>
    </location>
</feature>
<evidence type="ECO:0000256" key="1">
    <source>
        <dbReference type="SAM" id="MobiDB-lite"/>
    </source>
</evidence>
<sequence length="1936" mass="215703">MAESNPELQAKLVELEHELEEGDITKKGYEKRRTQLLSQYLDPSQLQQLQNDIHRDSLQDERRPSSSFTPYAVPQINTQPPFEPARPESQYATYNQNTMGRQPEYMAYPPSQVGRFQEKQLGIRTNSLQRQSSYGHETFIPRPQTPEYGYSRDGTMVSSDYAFNPETQPGYDGGFGSPGEASRLSTMLDSQQVYFSDFTGQQMHDNRDSYGGPNRYSAGDAFSPTVGIPPPMLTQSELPGEGGVACQPPLDPRELPFPVYDPHNPNKGMAEFDSMGAVLRYRARTNPRQAAFWVLDSKGKETTSITWEKVASRAEKVAKVIREKSDLRRGDRVALVYRDTEIIEFAIALLGCFIAGVVAVPLNGADDYQKLILLLGTTQAHLALTTDNNLKAFTRDISQNRLKWPTGVEWWKTNEFSSYHPKRHEDLPALIVPDLAYIEFSRAPTGDLRGVVLSHRTIMHQMACISAMMSTIPAGAEDTDTFSTGLRDTNGNFIAKPPKTGPADIILSYLDPREGPGLILGVLYALYGGHTTVWLEPSTVETPGLYAHLISKYKTTVMVADYPGLKTAVYNYQQEPLATRNFKKNTEPNFGTVKICLINALTVDCEFHEVLADRWLRPMRNPRARELVAPMLCLPEHGGMIISVRDWLGGEERMGCPLSNEGEEEEEEEKKSESDTSLLNGYTSLIGGPKTKKQNRKKGRTELTEALLDKEALKMNEVLVLAMGDEAKKRANEPGTLRVGAFGYPIPDATLAIVDPESNLLCSPYSIGEIWVDSPSLSGGFWHLQKHSETIFHARPYRFYEGSPTPVLMEMEFLRTGLLGCVIEGKVFVLGLYEDRIRQRVEWVEHGVPELEHRYFFVQHLVVSLLKTVPKIYDCSAFDNHVNGEFLPIILIETQAASTAPTNPGGPPRQLDIHFLDSLCERCMEVLYQEHHLRVYCVMVTAPNTLPRVIKNGRREIGNMLCRKDFESGSLPCVFVKFGVERAVQNLALGDDPVGGIWSRMASAARQSYLLMQDKQYSGVDHREVVMDDRTSTALNQFSNIHDLMQWRVSRQSEELAYCTIDGRGKEGKGINWKKFDLKVAGVAMYLKNKVKVKPGDHLLLMYTHSEDFVFAVHACFCLGAVAIPMPPIDQNRLNEDAPALLHIIADYKVKAILVNHDVDHVLKTKTVSQHLKQSALILKVTLPNTYSTTKPPKQSTGCRELGLTIRPAWVQPGYPALVWTYWTPDQRRIAVQLGHDTMMALCKVQKETCQMTSTRPVLGCVRSTIGLGFVHTCLMGIFLAAPTYLVSPVDFAQNPNLLFQTLSRYKIKDAYATSQMLDHAIARGAGKALPLYELKNLMIATDGRPRVDVYQNVRVHFAQANLDKTAINTVYSHVLNPMVASRSYMCIEPIELWLDMNALRRGLIMPVDPDTEPIALRIQDSGMVPVNTQISIVNPETNQLCLVGEYGEIWVQSDANAHSFYGSKERLDMERFNGRTIDGDPNVRYVRTGDLGFLHNVTKPIGPNGAPVDMQVLFVLGSIGDTFEVNGLNHFSIDIEASVEKCHRNICPGGCAVFQAGGLVVVVAEVFRRSFLASMVPVIVNTILNEHQLVTDIVAFVGKGDFHRSRLGEKQRGKILAGWVTRKMRAIAQFNIRDPLGTDGIQEEPGMAVSRASTSTFRNGGAASVKGSMKSGSMLGMTNQMQSMQLQTPPPGTQELPGQPQMHIPPPQHGAFEMPVGRYPESIPELGPGKETENDDTPTEAKREFLPQEGVNYSPADARGMFDDTSTIERNHQQYGASGLSTSPRPTPLKSGPPDQQHPDPDAGPPQPSYSFKPFLESPTFLDEPTPTPRDFNNGSSAPEQYEPGSPQWPLTSSTSPSNQHSNQSSTNQYQNQYPQQEWGYGDDQPEEQPRGLRVANRNSVAEAGESSEEEWPREAIMYESFGQGRSGVGMERLT</sequence>
<dbReference type="InterPro" id="IPR025110">
    <property type="entry name" value="AMP-bd_C"/>
</dbReference>
<dbReference type="PROSITE" id="PS51912">
    <property type="entry name" value="DMAP1_BIND"/>
    <property type="match status" value="1"/>
</dbReference>
<keyword evidence="4" id="KW-1185">Reference proteome</keyword>
<feature type="compositionally biased region" description="Basic residues" evidence="1">
    <location>
        <begin position="690"/>
        <end position="699"/>
    </location>
</feature>
<evidence type="ECO:0000259" key="2">
    <source>
        <dbReference type="PROSITE" id="PS51912"/>
    </source>
</evidence>
<dbReference type="Pfam" id="PF24919">
    <property type="entry name" value="Mug62"/>
    <property type="match status" value="1"/>
</dbReference>
<dbReference type="InterPro" id="IPR045851">
    <property type="entry name" value="AMP-bd_C_sf"/>
</dbReference>
<dbReference type="Pfam" id="PF06464">
    <property type="entry name" value="DMAP_binding"/>
    <property type="match status" value="1"/>
</dbReference>
<feature type="compositionally biased region" description="Basic and acidic residues" evidence="1">
    <location>
        <begin position="52"/>
        <end position="64"/>
    </location>
</feature>
<feature type="compositionally biased region" description="Polar residues" evidence="1">
    <location>
        <begin position="42"/>
        <end position="51"/>
    </location>
</feature>
<dbReference type="GO" id="GO:0005829">
    <property type="term" value="C:cytosol"/>
    <property type="evidence" value="ECO:0007669"/>
    <property type="project" value="TreeGrafter"/>
</dbReference>
<feature type="domain" description="DMAP1-binding" evidence="2">
    <location>
        <begin position="1"/>
        <end position="104"/>
    </location>
</feature>
<dbReference type="SUPFAM" id="SSF56801">
    <property type="entry name" value="Acetyl-CoA synthetase-like"/>
    <property type="match status" value="2"/>
</dbReference>
<proteinExistence type="predicted"/>
<evidence type="ECO:0000313" key="3">
    <source>
        <dbReference type="EMBL" id="KAF2204009.1"/>
    </source>
</evidence>
<feature type="region of interest" description="Disordered" evidence="1">
    <location>
        <begin position="655"/>
        <end position="699"/>
    </location>
</feature>
<gene>
    <name evidence="3" type="ORF">GQ43DRAFT_438327</name>
</gene>
<feature type="compositionally biased region" description="Low complexity" evidence="1">
    <location>
        <begin position="1854"/>
        <end position="1878"/>
    </location>
</feature>
<comment type="caution">
    <text evidence="3">The sequence shown here is derived from an EMBL/GenBank/DDBJ whole genome shotgun (WGS) entry which is preliminary data.</text>
</comment>
<dbReference type="Gene3D" id="3.30.300.30">
    <property type="match status" value="1"/>
</dbReference>
<name>A0A9P4MSC9_9PLEO</name>
<organism evidence="3 4">
    <name type="scientific">Delitschia confertaspora ATCC 74209</name>
    <dbReference type="NCBI Taxonomy" id="1513339"/>
    <lineage>
        <taxon>Eukaryota</taxon>
        <taxon>Fungi</taxon>
        <taxon>Dikarya</taxon>
        <taxon>Ascomycota</taxon>
        <taxon>Pezizomycotina</taxon>
        <taxon>Dothideomycetes</taxon>
        <taxon>Pleosporomycetidae</taxon>
        <taxon>Pleosporales</taxon>
        <taxon>Delitschiaceae</taxon>
        <taxon>Delitschia</taxon>
    </lineage>
</organism>
<dbReference type="InterPro" id="IPR000873">
    <property type="entry name" value="AMP-dep_synth/lig_dom"/>
</dbReference>
<dbReference type="SMART" id="SM01137">
    <property type="entry name" value="DMAP_binding"/>
    <property type="match status" value="1"/>
</dbReference>
<dbReference type="Gene3D" id="3.40.50.12780">
    <property type="entry name" value="N-terminal domain of ligase-like"/>
    <property type="match status" value="3"/>
</dbReference>
<dbReference type="InterPro" id="IPR056881">
    <property type="entry name" value="Mug62_dom"/>
</dbReference>
<evidence type="ECO:0000313" key="4">
    <source>
        <dbReference type="Proteomes" id="UP000799536"/>
    </source>
</evidence>
<accession>A0A9P4MSC9</accession>
<dbReference type="InterPro" id="IPR010506">
    <property type="entry name" value="DMAP1-bd"/>
</dbReference>
<dbReference type="Pfam" id="PF00501">
    <property type="entry name" value="AMP-binding"/>
    <property type="match status" value="2"/>
</dbReference>
<reference evidence="3" key="1">
    <citation type="journal article" date="2020" name="Stud. Mycol.">
        <title>101 Dothideomycetes genomes: a test case for predicting lifestyles and emergence of pathogens.</title>
        <authorList>
            <person name="Haridas S."/>
            <person name="Albert R."/>
            <person name="Binder M."/>
            <person name="Bloem J."/>
            <person name="Labutti K."/>
            <person name="Salamov A."/>
            <person name="Andreopoulos B."/>
            <person name="Baker S."/>
            <person name="Barry K."/>
            <person name="Bills G."/>
            <person name="Bluhm B."/>
            <person name="Cannon C."/>
            <person name="Castanera R."/>
            <person name="Culley D."/>
            <person name="Daum C."/>
            <person name="Ezra D."/>
            <person name="Gonzalez J."/>
            <person name="Henrissat B."/>
            <person name="Kuo A."/>
            <person name="Liang C."/>
            <person name="Lipzen A."/>
            <person name="Lutzoni F."/>
            <person name="Magnuson J."/>
            <person name="Mondo S."/>
            <person name="Nolan M."/>
            <person name="Ohm R."/>
            <person name="Pangilinan J."/>
            <person name="Park H.-J."/>
            <person name="Ramirez L."/>
            <person name="Alfaro M."/>
            <person name="Sun H."/>
            <person name="Tritt A."/>
            <person name="Yoshinaga Y."/>
            <person name="Zwiers L.-H."/>
            <person name="Turgeon B."/>
            <person name="Goodwin S."/>
            <person name="Spatafora J."/>
            <person name="Crous P."/>
            <person name="Grigoriev I."/>
        </authorList>
    </citation>
    <scope>NUCLEOTIDE SEQUENCE</scope>
    <source>
        <strain evidence="3">ATCC 74209</strain>
    </source>
</reference>
<dbReference type="InterPro" id="IPR042099">
    <property type="entry name" value="ANL_N_sf"/>
</dbReference>
<dbReference type="Gene3D" id="3.40.50.980">
    <property type="match status" value="1"/>
</dbReference>
<dbReference type="PANTHER" id="PTHR22754:SF32">
    <property type="entry name" value="DISCO-INTERACTING PROTEIN 2"/>
    <property type="match status" value="1"/>
</dbReference>